<protein>
    <submittedName>
        <fullName evidence="2">Os10g0346866 protein</fullName>
    </submittedName>
</protein>
<evidence type="ECO:0000313" key="3">
    <source>
        <dbReference type="Proteomes" id="UP000059680"/>
    </source>
</evidence>
<dbReference type="Proteomes" id="UP000059680">
    <property type="component" value="Chromosome 10"/>
</dbReference>
<dbReference type="PaxDb" id="39947-A0A0P0XT49"/>
<dbReference type="EMBL" id="AP014966">
    <property type="protein sequence ID" value="BAT10443.1"/>
    <property type="molecule type" value="Genomic_DNA"/>
</dbReference>
<gene>
    <name evidence="2" type="ordered locus">Os10g0346866</name>
    <name evidence="2" type="ORF">OSNPB_100346866</name>
</gene>
<feature type="compositionally biased region" description="Pro residues" evidence="1">
    <location>
        <begin position="53"/>
        <end position="64"/>
    </location>
</feature>
<feature type="compositionally biased region" description="Gly residues" evidence="1">
    <location>
        <begin position="7"/>
        <end position="16"/>
    </location>
</feature>
<feature type="region of interest" description="Disordered" evidence="1">
    <location>
        <begin position="1"/>
        <end position="26"/>
    </location>
</feature>
<evidence type="ECO:0000313" key="2">
    <source>
        <dbReference type="EMBL" id="BAT10443.1"/>
    </source>
</evidence>
<reference evidence="3" key="1">
    <citation type="journal article" date="2005" name="Nature">
        <title>The map-based sequence of the rice genome.</title>
        <authorList>
            <consortium name="International rice genome sequencing project (IRGSP)"/>
            <person name="Matsumoto T."/>
            <person name="Wu J."/>
            <person name="Kanamori H."/>
            <person name="Katayose Y."/>
            <person name="Fujisawa M."/>
            <person name="Namiki N."/>
            <person name="Mizuno H."/>
            <person name="Yamamoto K."/>
            <person name="Antonio B.A."/>
            <person name="Baba T."/>
            <person name="Sakata K."/>
            <person name="Nagamura Y."/>
            <person name="Aoki H."/>
            <person name="Arikawa K."/>
            <person name="Arita K."/>
            <person name="Bito T."/>
            <person name="Chiden Y."/>
            <person name="Fujitsuka N."/>
            <person name="Fukunaka R."/>
            <person name="Hamada M."/>
            <person name="Harada C."/>
            <person name="Hayashi A."/>
            <person name="Hijishita S."/>
            <person name="Honda M."/>
            <person name="Hosokawa S."/>
            <person name="Ichikawa Y."/>
            <person name="Idonuma A."/>
            <person name="Iijima M."/>
            <person name="Ikeda M."/>
            <person name="Ikeno M."/>
            <person name="Ito K."/>
            <person name="Ito S."/>
            <person name="Ito T."/>
            <person name="Ito Y."/>
            <person name="Ito Y."/>
            <person name="Iwabuchi A."/>
            <person name="Kamiya K."/>
            <person name="Karasawa W."/>
            <person name="Kurita K."/>
            <person name="Katagiri S."/>
            <person name="Kikuta A."/>
            <person name="Kobayashi H."/>
            <person name="Kobayashi N."/>
            <person name="Machita K."/>
            <person name="Maehara T."/>
            <person name="Masukawa M."/>
            <person name="Mizubayashi T."/>
            <person name="Mukai Y."/>
            <person name="Nagasaki H."/>
            <person name="Nagata Y."/>
            <person name="Naito S."/>
            <person name="Nakashima M."/>
            <person name="Nakama Y."/>
            <person name="Nakamichi Y."/>
            <person name="Nakamura M."/>
            <person name="Meguro A."/>
            <person name="Negishi M."/>
            <person name="Ohta I."/>
            <person name="Ohta T."/>
            <person name="Okamoto M."/>
            <person name="Ono N."/>
            <person name="Saji S."/>
            <person name="Sakaguchi M."/>
            <person name="Sakai K."/>
            <person name="Shibata M."/>
            <person name="Shimokawa T."/>
            <person name="Song J."/>
            <person name="Takazaki Y."/>
            <person name="Terasawa K."/>
            <person name="Tsugane M."/>
            <person name="Tsuji K."/>
            <person name="Ueda S."/>
            <person name="Waki K."/>
            <person name="Yamagata H."/>
            <person name="Yamamoto M."/>
            <person name="Yamamoto S."/>
            <person name="Yamane H."/>
            <person name="Yoshiki S."/>
            <person name="Yoshihara R."/>
            <person name="Yukawa K."/>
            <person name="Zhong H."/>
            <person name="Yano M."/>
            <person name="Yuan Q."/>
            <person name="Ouyang S."/>
            <person name="Liu J."/>
            <person name="Jones K.M."/>
            <person name="Gansberger K."/>
            <person name="Moffat K."/>
            <person name="Hill J."/>
            <person name="Bera J."/>
            <person name="Fadrosh D."/>
            <person name="Jin S."/>
            <person name="Johri S."/>
            <person name="Kim M."/>
            <person name="Overton L."/>
            <person name="Reardon M."/>
            <person name="Tsitrin T."/>
            <person name="Vuong H."/>
            <person name="Weaver B."/>
            <person name="Ciecko A."/>
            <person name="Tallon L."/>
            <person name="Jackson J."/>
            <person name="Pai G."/>
            <person name="Aken S.V."/>
            <person name="Utterback T."/>
            <person name="Reidmuller S."/>
            <person name="Feldblyum T."/>
            <person name="Hsiao J."/>
            <person name="Zismann V."/>
            <person name="Iobst S."/>
            <person name="de Vazeille A.R."/>
            <person name="Buell C.R."/>
            <person name="Ying K."/>
            <person name="Li Y."/>
            <person name="Lu T."/>
            <person name="Huang Y."/>
            <person name="Zhao Q."/>
            <person name="Feng Q."/>
            <person name="Zhang L."/>
            <person name="Zhu J."/>
            <person name="Weng Q."/>
            <person name="Mu J."/>
            <person name="Lu Y."/>
            <person name="Fan D."/>
            <person name="Liu Y."/>
            <person name="Guan J."/>
            <person name="Zhang Y."/>
            <person name="Yu S."/>
            <person name="Liu X."/>
            <person name="Zhang Y."/>
            <person name="Hong G."/>
            <person name="Han B."/>
            <person name="Choisne N."/>
            <person name="Demange N."/>
            <person name="Orjeda G."/>
            <person name="Samain S."/>
            <person name="Cattolico L."/>
            <person name="Pelletier E."/>
            <person name="Couloux A."/>
            <person name="Segurens B."/>
            <person name="Wincker P."/>
            <person name="D'Hont A."/>
            <person name="Scarpelli C."/>
            <person name="Weissenbach J."/>
            <person name="Salanoubat M."/>
            <person name="Quetier F."/>
            <person name="Yu Y."/>
            <person name="Kim H.R."/>
            <person name="Rambo T."/>
            <person name="Currie J."/>
            <person name="Collura K."/>
            <person name="Luo M."/>
            <person name="Yang T."/>
            <person name="Ammiraju J.S.S."/>
            <person name="Engler F."/>
            <person name="Soderlund C."/>
            <person name="Wing R.A."/>
            <person name="Palmer L.E."/>
            <person name="de la Bastide M."/>
            <person name="Spiegel L."/>
            <person name="Nascimento L."/>
            <person name="Zutavern T."/>
            <person name="O'Shaughnessy A."/>
            <person name="Dike S."/>
            <person name="Dedhia N."/>
            <person name="Preston R."/>
            <person name="Balija V."/>
            <person name="McCombie W.R."/>
            <person name="Chow T."/>
            <person name="Chen H."/>
            <person name="Chung M."/>
            <person name="Chen C."/>
            <person name="Shaw J."/>
            <person name="Wu H."/>
            <person name="Hsiao K."/>
            <person name="Chao Y."/>
            <person name="Chu M."/>
            <person name="Cheng C."/>
            <person name="Hour A."/>
            <person name="Lee P."/>
            <person name="Lin S."/>
            <person name="Lin Y."/>
            <person name="Liou J."/>
            <person name="Liu S."/>
            <person name="Hsing Y."/>
            <person name="Raghuvanshi S."/>
            <person name="Mohanty A."/>
            <person name="Bharti A.K."/>
            <person name="Gaur A."/>
            <person name="Gupta V."/>
            <person name="Kumar D."/>
            <person name="Ravi V."/>
            <person name="Vij S."/>
            <person name="Kapur A."/>
            <person name="Khurana P."/>
            <person name="Khurana P."/>
            <person name="Khurana J.P."/>
            <person name="Tyagi A.K."/>
            <person name="Gaikwad K."/>
            <person name="Singh A."/>
            <person name="Dalal V."/>
            <person name="Srivastava S."/>
            <person name="Dixit A."/>
            <person name="Pal A.K."/>
            <person name="Ghazi I.A."/>
            <person name="Yadav M."/>
            <person name="Pandit A."/>
            <person name="Bhargava A."/>
            <person name="Sureshbabu K."/>
            <person name="Batra K."/>
            <person name="Sharma T.R."/>
            <person name="Mohapatra T."/>
            <person name="Singh N.K."/>
            <person name="Messing J."/>
            <person name="Nelson A.B."/>
            <person name="Fuks G."/>
            <person name="Kavchok S."/>
            <person name="Keizer G."/>
            <person name="Linton E."/>
            <person name="Llaca V."/>
            <person name="Song R."/>
            <person name="Tanyolac B."/>
            <person name="Young S."/>
            <person name="Ho-Il K."/>
            <person name="Hahn J.H."/>
            <person name="Sangsakoo G."/>
            <person name="Vanavichit A."/>
            <person name="de Mattos Luiz.A.T."/>
            <person name="Zimmer P.D."/>
            <person name="Malone G."/>
            <person name="Dellagostin O."/>
            <person name="de Oliveira A.C."/>
            <person name="Bevan M."/>
            <person name="Bancroft I."/>
            <person name="Minx P."/>
            <person name="Cordum H."/>
            <person name="Wilson R."/>
            <person name="Cheng Z."/>
            <person name="Jin W."/>
            <person name="Jiang J."/>
            <person name="Leong S.A."/>
            <person name="Iwama H."/>
            <person name="Gojobori T."/>
            <person name="Itoh T."/>
            <person name="Niimura Y."/>
            <person name="Fujii Y."/>
            <person name="Habara T."/>
            <person name="Sakai H."/>
            <person name="Sato Y."/>
            <person name="Wilson G."/>
            <person name="Kumar K."/>
            <person name="McCouch S."/>
            <person name="Juretic N."/>
            <person name="Hoen D."/>
            <person name="Wright S."/>
            <person name="Bruskiewich R."/>
            <person name="Bureau T."/>
            <person name="Miyao A."/>
            <person name="Hirochika H."/>
            <person name="Nishikawa T."/>
            <person name="Kadowaki K."/>
            <person name="Sugiura M."/>
            <person name="Burr B."/>
            <person name="Sasaki T."/>
        </authorList>
    </citation>
    <scope>NUCLEOTIDE SEQUENCE [LARGE SCALE GENOMIC DNA]</scope>
    <source>
        <strain evidence="3">cv. Nipponbare</strain>
    </source>
</reference>
<name>A0A0P0XT49_ORYSJ</name>
<accession>A0A0P0XT49</accession>
<feature type="region of interest" description="Disordered" evidence="1">
    <location>
        <begin position="41"/>
        <end position="64"/>
    </location>
</feature>
<dbReference type="AlphaFoldDB" id="A0A0P0XT49"/>
<evidence type="ECO:0000256" key="1">
    <source>
        <dbReference type="SAM" id="MobiDB-lite"/>
    </source>
</evidence>
<sequence>MERRGAEQGGQNGGGRSRAVEWNRPSLSTTVAPATTVAFVDDRSSSSSDHPPLLLPPPLPPATAPPLCSAGMLRLLPAPLY</sequence>
<reference evidence="2 3" key="2">
    <citation type="journal article" date="2013" name="Plant Cell Physiol.">
        <title>Rice Annotation Project Database (RAP-DB): an integrative and interactive database for rice genomics.</title>
        <authorList>
            <person name="Sakai H."/>
            <person name="Lee S.S."/>
            <person name="Tanaka T."/>
            <person name="Numa H."/>
            <person name="Kim J."/>
            <person name="Kawahara Y."/>
            <person name="Wakimoto H."/>
            <person name="Yang C.C."/>
            <person name="Iwamoto M."/>
            <person name="Abe T."/>
            <person name="Yamada Y."/>
            <person name="Muto A."/>
            <person name="Inokuchi H."/>
            <person name="Ikemura T."/>
            <person name="Matsumoto T."/>
            <person name="Sasaki T."/>
            <person name="Itoh T."/>
        </authorList>
    </citation>
    <scope>NUCLEOTIDE SEQUENCE [LARGE SCALE GENOMIC DNA]</scope>
    <source>
        <strain evidence="3">cv. Nipponbare</strain>
    </source>
</reference>
<organism evidence="2 3">
    <name type="scientific">Oryza sativa subsp. japonica</name>
    <name type="common">Rice</name>
    <dbReference type="NCBI Taxonomy" id="39947"/>
    <lineage>
        <taxon>Eukaryota</taxon>
        <taxon>Viridiplantae</taxon>
        <taxon>Streptophyta</taxon>
        <taxon>Embryophyta</taxon>
        <taxon>Tracheophyta</taxon>
        <taxon>Spermatophyta</taxon>
        <taxon>Magnoliopsida</taxon>
        <taxon>Liliopsida</taxon>
        <taxon>Poales</taxon>
        <taxon>Poaceae</taxon>
        <taxon>BOP clade</taxon>
        <taxon>Oryzoideae</taxon>
        <taxon>Oryzeae</taxon>
        <taxon>Oryzinae</taxon>
        <taxon>Oryza</taxon>
        <taxon>Oryza sativa</taxon>
    </lineage>
</organism>
<keyword evidence="3" id="KW-1185">Reference proteome</keyword>
<proteinExistence type="predicted"/>
<reference evidence="2 3" key="3">
    <citation type="journal article" date="2013" name="Rice">
        <title>Improvement of the Oryza sativa Nipponbare reference genome using next generation sequence and optical map data.</title>
        <authorList>
            <person name="Kawahara Y."/>
            <person name="de la Bastide M."/>
            <person name="Hamilton J.P."/>
            <person name="Kanamori H."/>
            <person name="McCombie W.R."/>
            <person name="Ouyang S."/>
            <person name="Schwartz D.C."/>
            <person name="Tanaka T."/>
            <person name="Wu J."/>
            <person name="Zhou S."/>
            <person name="Childs K.L."/>
            <person name="Davidson R.M."/>
            <person name="Lin H."/>
            <person name="Quesada-Ocampo L."/>
            <person name="Vaillancourt B."/>
            <person name="Sakai H."/>
            <person name="Lee S.S."/>
            <person name="Kim J."/>
            <person name="Numa H."/>
            <person name="Itoh T."/>
            <person name="Buell C.R."/>
            <person name="Matsumoto T."/>
        </authorList>
    </citation>
    <scope>NUCLEOTIDE SEQUENCE [LARGE SCALE GENOMIC DNA]</scope>
    <source>
        <strain evidence="3">cv. Nipponbare</strain>
    </source>
</reference>
<dbReference type="InParanoid" id="A0A0P0XT49"/>